<comment type="caution">
    <text evidence="3">The sequence shown here is derived from an EMBL/GenBank/DDBJ whole genome shotgun (WGS) entry which is preliminary data.</text>
</comment>
<evidence type="ECO:0000313" key="4">
    <source>
        <dbReference type="Proteomes" id="UP001055125"/>
    </source>
</evidence>
<keyword evidence="4" id="KW-1185">Reference proteome</keyword>
<evidence type="ECO:0000256" key="2">
    <source>
        <dbReference type="SAM" id="SignalP"/>
    </source>
</evidence>
<evidence type="ECO:0000256" key="1">
    <source>
        <dbReference type="SAM" id="MobiDB-lite"/>
    </source>
</evidence>
<feature type="region of interest" description="Disordered" evidence="1">
    <location>
        <begin position="26"/>
        <end position="63"/>
    </location>
</feature>
<feature type="chain" id="PRO_5045276957" evidence="2">
    <location>
        <begin position="27"/>
        <end position="97"/>
    </location>
</feature>
<keyword evidence="2" id="KW-0732">Signal</keyword>
<proteinExistence type="predicted"/>
<dbReference type="Proteomes" id="UP001055125">
    <property type="component" value="Unassembled WGS sequence"/>
</dbReference>
<reference evidence="3" key="1">
    <citation type="journal article" date="2021" name="Front. Microbiol.">
        <title>Comprehensive Comparative Genomics and Phenotyping of Methylobacterium Species.</title>
        <authorList>
            <person name="Alessa O."/>
            <person name="Ogura Y."/>
            <person name="Fujitani Y."/>
            <person name="Takami H."/>
            <person name="Hayashi T."/>
            <person name="Sahin N."/>
            <person name="Tani A."/>
        </authorList>
    </citation>
    <scope>NUCLEOTIDE SEQUENCE</scope>
    <source>
        <strain evidence="3">DSM 19015</strain>
    </source>
</reference>
<dbReference type="EMBL" id="BPQP01000026">
    <property type="protein sequence ID" value="GJD94564.1"/>
    <property type="molecule type" value="Genomic_DNA"/>
</dbReference>
<feature type="compositionally biased region" description="Low complexity" evidence="1">
    <location>
        <begin position="39"/>
        <end position="50"/>
    </location>
</feature>
<accession>A0ABQ4RWE2</accession>
<name>A0ABQ4RWE2_9HYPH</name>
<dbReference type="RefSeq" id="WP_238243738.1">
    <property type="nucleotide sequence ID" value="NZ_BPQP01000026.1"/>
</dbReference>
<gene>
    <name evidence="3" type="ORF">OCOJLMKI_1767</name>
</gene>
<protein>
    <submittedName>
        <fullName evidence="3">Uncharacterized protein</fullName>
    </submittedName>
</protein>
<sequence length="97" mass="10030">MRRSLVASALLVCLPAIGLLALPASAQQPNGARPHRSITATGATKPPGAADRQTPGAPFSKASTEADMLKAQRAAAARDKAWDNKMRTTMGSICKGC</sequence>
<organism evidence="3 4">
    <name type="scientific">Methylobacterium iners</name>
    <dbReference type="NCBI Taxonomy" id="418707"/>
    <lineage>
        <taxon>Bacteria</taxon>
        <taxon>Pseudomonadati</taxon>
        <taxon>Pseudomonadota</taxon>
        <taxon>Alphaproteobacteria</taxon>
        <taxon>Hyphomicrobiales</taxon>
        <taxon>Methylobacteriaceae</taxon>
        <taxon>Methylobacterium</taxon>
    </lineage>
</organism>
<feature type="signal peptide" evidence="2">
    <location>
        <begin position="1"/>
        <end position="26"/>
    </location>
</feature>
<reference evidence="3" key="2">
    <citation type="submission" date="2021-08" db="EMBL/GenBank/DDBJ databases">
        <authorList>
            <person name="Tani A."/>
            <person name="Ola A."/>
            <person name="Ogura Y."/>
            <person name="Katsura K."/>
            <person name="Hayashi T."/>
        </authorList>
    </citation>
    <scope>NUCLEOTIDE SEQUENCE</scope>
    <source>
        <strain evidence="3">DSM 19015</strain>
    </source>
</reference>
<evidence type="ECO:0000313" key="3">
    <source>
        <dbReference type="EMBL" id="GJD94564.1"/>
    </source>
</evidence>